<sequence>MTHEDVRAQLTEAMERRRVELGLTWRQIAAKSGLSIEALRSVRKERREITPPTRRALEIGLEWPRGHVTAILESKLASDEAEPELRDDVERQLWAIKELGRDKRLDWIRLYRQQLAQEDAG</sequence>
<dbReference type="InterPro" id="IPR010982">
    <property type="entry name" value="Lambda_DNA-bd_dom_sf"/>
</dbReference>
<dbReference type="Proteomes" id="UP001597417">
    <property type="component" value="Unassembled WGS sequence"/>
</dbReference>
<name>A0ABW5G3X1_9PSEU</name>
<accession>A0ABW5G3X1</accession>
<dbReference type="SUPFAM" id="SSF47413">
    <property type="entry name" value="lambda repressor-like DNA-binding domains"/>
    <property type="match status" value="1"/>
</dbReference>
<proteinExistence type="predicted"/>
<organism evidence="1 2">
    <name type="scientific">Amycolatopsis pigmentata</name>
    <dbReference type="NCBI Taxonomy" id="450801"/>
    <lineage>
        <taxon>Bacteria</taxon>
        <taxon>Bacillati</taxon>
        <taxon>Actinomycetota</taxon>
        <taxon>Actinomycetes</taxon>
        <taxon>Pseudonocardiales</taxon>
        <taxon>Pseudonocardiaceae</taxon>
        <taxon>Amycolatopsis</taxon>
    </lineage>
</organism>
<comment type="caution">
    <text evidence="1">The sequence shown here is derived from an EMBL/GenBank/DDBJ whole genome shotgun (WGS) entry which is preliminary data.</text>
</comment>
<evidence type="ECO:0000313" key="1">
    <source>
        <dbReference type="EMBL" id="MFD2421602.1"/>
    </source>
</evidence>
<protein>
    <recommendedName>
        <fullName evidence="3">XRE family transcriptional regulator</fullName>
    </recommendedName>
</protein>
<dbReference type="EMBL" id="JBHUKR010000022">
    <property type="protein sequence ID" value="MFD2421602.1"/>
    <property type="molecule type" value="Genomic_DNA"/>
</dbReference>
<reference evidence="2" key="1">
    <citation type="journal article" date="2019" name="Int. J. Syst. Evol. Microbiol.">
        <title>The Global Catalogue of Microorganisms (GCM) 10K type strain sequencing project: providing services to taxonomists for standard genome sequencing and annotation.</title>
        <authorList>
            <consortium name="The Broad Institute Genomics Platform"/>
            <consortium name="The Broad Institute Genome Sequencing Center for Infectious Disease"/>
            <person name="Wu L."/>
            <person name="Ma J."/>
        </authorList>
    </citation>
    <scope>NUCLEOTIDE SEQUENCE [LARGE SCALE GENOMIC DNA]</scope>
    <source>
        <strain evidence="2">CGMCC 4.7645</strain>
    </source>
</reference>
<gene>
    <name evidence="1" type="ORF">ACFSXZ_35255</name>
</gene>
<dbReference type="RefSeq" id="WP_378270281.1">
    <property type="nucleotide sequence ID" value="NZ_JBHUKR010000022.1"/>
</dbReference>
<evidence type="ECO:0008006" key="3">
    <source>
        <dbReference type="Google" id="ProtNLM"/>
    </source>
</evidence>
<keyword evidence="2" id="KW-1185">Reference proteome</keyword>
<evidence type="ECO:0000313" key="2">
    <source>
        <dbReference type="Proteomes" id="UP001597417"/>
    </source>
</evidence>